<keyword evidence="6" id="KW-1185">Reference proteome</keyword>
<protein>
    <recommendedName>
        <fullName evidence="7">ABC transmembrane type-1 domain-containing protein</fullName>
    </recommendedName>
</protein>
<dbReference type="InterPro" id="IPR036640">
    <property type="entry name" value="ABC1_TM_sf"/>
</dbReference>
<sequence length="154" mass="18006">MLESWIKTLLSERSMITVNSFLLDAFERIPGMRFFEDRQYRDRLETLRDRATWLPSQFINISANLFTAILSSIGIILVIAYLSPLLALLLVLSTGPFAFVQNRYNEMEWDYAKEYAMLRRKMDYARSLLLGRRSAKEIRLFGLGNFLYDITSVT</sequence>
<evidence type="ECO:0008006" key="7">
    <source>
        <dbReference type="Google" id="ProtNLM"/>
    </source>
</evidence>
<comment type="caution">
    <text evidence="5">The sequence shown here is derived from an EMBL/GenBank/DDBJ whole genome shotgun (WGS) entry which is preliminary data.</text>
</comment>
<comment type="subcellular location">
    <subcellularLocation>
        <location evidence="1">Cell membrane</location>
        <topology evidence="1">Multi-pass membrane protein</topology>
    </subcellularLocation>
</comment>
<evidence type="ECO:0000256" key="1">
    <source>
        <dbReference type="ARBA" id="ARBA00004651"/>
    </source>
</evidence>
<evidence type="ECO:0000256" key="4">
    <source>
        <dbReference type="ARBA" id="ARBA00023136"/>
    </source>
</evidence>
<accession>A0ABS1H3T0</accession>
<keyword evidence="4" id="KW-0472">Membrane</keyword>
<organism evidence="5 6">
    <name type="scientific">Viridibacillus soli</name>
    <dbReference type="NCBI Taxonomy" id="2798301"/>
    <lineage>
        <taxon>Bacteria</taxon>
        <taxon>Bacillati</taxon>
        <taxon>Bacillota</taxon>
        <taxon>Bacilli</taxon>
        <taxon>Bacillales</taxon>
        <taxon>Caryophanaceae</taxon>
        <taxon>Viridibacillus</taxon>
    </lineage>
</organism>
<dbReference type="RefSeq" id="WP_200748054.1">
    <property type="nucleotide sequence ID" value="NZ_JAEOAH010000004.1"/>
</dbReference>
<dbReference type="Proteomes" id="UP000618943">
    <property type="component" value="Unassembled WGS sequence"/>
</dbReference>
<keyword evidence="3" id="KW-1133">Transmembrane helix</keyword>
<name>A0ABS1H3T0_9BACL</name>
<evidence type="ECO:0000256" key="2">
    <source>
        <dbReference type="ARBA" id="ARBA00022692"/>
    </source>
</evidence>
<evidence type="ECO:0000313" key="5">
    <source>
        <dbReference type="EMBL" id="MBK3494057.1"/>
    </source>
</evidence>
<dbReference type="EMBL" id="JAEOAH010000004">
    <property type="protein sequence ID" value="MBK3494057.1"/>
    <property type="molecule type" value="Genomic_DNA"/>
</dbReference>
<evidence type="ECO:0000313" key="6">
    <source>
        <dbReference type="Proteomes" id="UP000618943"/>
    </source>
</evidence>
<gene>
    <name evidence="5" type="ORF">JFL43_04115</name>
</gene>
<dbReference type="Gene3D" id="1.20.1560.10">
    <property type="entry name" value="ABC transporter type 1, transmembrane domain"/>
    <property type="match status" value="1"/>
</dbReference>
<keyword evidence="2" id="KW-0812">Transmembrane</keyword>
<proteinExistence type="predicted"/>
<evidence type="ECO:0000256" key="3">
    <source>
        <dbReference type="ARBA" id="ARBA00022989"/>
    </source>
</evidence>
<reference evidence="5 6" key="1">
    <citation type="submission" date="2020-12" db="EMBL/GenBank/DDBJ databases">
        <title>YIM B01967 draft genome.</title>
        <authorList>
            <person name="Yan X."/>
        </authorList>
    </citation>
    <scope>NUCLEOTIDE SEQUENCE [LARGE SCALE GENOMIC DNA]</scope>
    <source>
        <strain evidence="5 6">YIM B01967</strain>
    </source>
</reference>
<dbReference type="SUPFAM" id="SSF90123">
    <property type="entry name" value="ABC transporter transmembrane region"/>
    <property type="match status" value="1"/>
</dbReference>